<accession>C0ERQ5</accession>
<protein>
    <submittedName>
        <fullName evidence="1">Uncharacterized protein</fullName>
    </submittedName>
</protein>
<comment type="caution">
    <text evidence="1">The sequence shown here is derived from an EMBL/GenBank/DDBJ whole genome shotgun (WGS) entry which is preliminary data.</text>
</comment>
<evidence type="ECO:0000313" key="1">
    <source>
        <dbReference type="EMBL" id="EEG38063.1"/>
    </source>
</evidence>
<evidence type="ECO:0000313" key="2">
    <source>
        <dbReference type="Proteomes" id="UP000003174"/>
    </source>
</evidence>
<dbReference type="Proteomes" id="UP000003174">
    <property type="component" value="Unassembled WGS sequence"/>
</dbReference>
<dbReference type="EMBL" id="ACEP01000004">
    <property type="protein sequence ID" value="EEG38063.1"/>
    <property type="molecule type" value="Genomic_DNA"/>
</dbReference>
<organism evidence="1 2">
    <name type="scientific">Anaerobutyricum hallii DSM 3353</name>
    <dbReference type="NCBI Taxonomy" id="411469"/>
    <lineage>
        <taxon>Bacteria</taxon>
        <taxon>Bacillati</taxon>
        <taxon>Bacillota</taxon>
        <taxon>Clostridia</taxon>
        <taxon>Lachnospirales</taxon>
        <taxon>Lachnospiraceae</taxon>
        <taxon>Anaerobutyricum</taxon>
    </lineage>
</organism>
<dbReference type="eggNOG" id="ENOG503455C">
    <property type="taxonomic scope" value="Bacteria"/>
</dbReference>
<dbReference type="InterPro" id="IPR046710">
    <property type="entry name" value="DUF6783"/>
</dbReference>
<reference evidence="1 2" key="2">
    <citation type="submission" date="2009-02" db="EMBL/GenBank/DDBJ databases">
        <title>Draft genome sequence of Eubacterium hallii (DSM 3353).</title>
        <authorList>
            <person name="Sudarsanam P."/>
            <person name="Ley R."/>
            <person name="Guruge J."/>
            <person name="Turnbaugh P.J."/>
            <person name="Mahowald M."/>
            <person name="Liep D."/>
            <person name="Gordon J."/>
        </authorList>
    </citation>
    <scope>NUCLEOTIDE SEQUENCE [LARGE SCALE GENOMIC DNA]</scope>
    <source>
        <strain evidence="1 2">DSM 3353</strain>
    </source>
</reference>
<dbReference type="AlphaFoldDB" id="C0ERQ5"/>
<gene>
    <name evidence="1" type="ORF">EUBHAL_00062</name>
</gene>
<dbReference type="Pfam" id="PF20574">
    <property type="entry name" value="DUF6783"/>
    <property type="match status" value="1"/>
</dbReference>
<sequence>MRERVHRACLKNHSSNLHAPICGRFCLHSVDVAHYAALIQAKSPTNCNAHLAESIFQTRSMASVILLTN</sequence>
<reference evidence="1 2" key="1">
    <citation type="submission" date="2009-01" db="EMBL/GenBank/DDBJ databases">
        <authorList>
            <person name="Fulton L."/>
            <person name="Clifton S."/>
            <person name="Fulton B."/>
            <person name="Xu J."/>
            <person name="Minx P."/>
            <person name="Pepin K.H."/>
            <person name="Johnson M."/>
            <person name="Bhonagiri V."/>
            <person name="Nash W.E."/>
            <person name="Mardis E.R."/>
            <person name="Wilson R.K."/>
        </authorList>
    </citation>
    <scope>NUCLEOTIDE SEQUENCE [LARGE SCALE GENOMIC DNA]</scope>
    <source>
        <strain evidence="1 2">DSM 3353</strain>
    </source>
</reference>
<name>C0ERQ5_9FIRM</name>
<proteinExistence type="predicted"/>